<dbReference type="Proteomes" id="UP001044222">
    <property type="component" value="Chromosome 15"/>
</dbReference>
<feature type="region of interest" description="Disordered" evidence="1">
    <location>
        <begin position="1"/>
        <end position="39"/>
    </location>
</feature>
<feature type="region of interest" description="Disordered" evidence="1">
    <location>
        <begin position="137"/>
        <end position="159"/>
    </location>
</feature>
<proteinExistence type="predicted"/>
<organism evidence="2 3">
    <name type="scientific">Anguilla anguilla</name>
    <name type="common">European freshwater eel</name>
    <name type="synonym">Muraena anguilla</name>
    <dbReference type="NCBI Taxonomy" id="7936"/>
    <lineage>
        <taxon>Eukaryota</taxon>
        <taxon>Metazoa</taxon>
        <taxon>Chordata</taxon>
        <taxon>Craniata</taxon>
        <taxon>Vertebrata</taxon>
        <taxon>Euteleostomi</taxon>
        <taxon>Actinopterygii</taxon>
        <taxon>Neopterygii</taxon>
        <taxon>Teleostei</taxon>
        <taxon>Anguilliformes</taxon>
        <taxon>Anguillidae</taxon>
        <taxon>Anguilla</taxon>
    </lineage>
</organism>
<dbReference type="EMBL" id="JAFIRN010000015">
    <property type="protein sequence ID" value="KAG5834952.1"/>
    <property type="molecule type" value="Genomic_DNA"/>
</dbReference>
<keyword evidence="3" id="KW-1185">Reference proteome</keyword>
<evidence type="ECO:0000313" key="2">
    <source>
        <dbReference type="EMBL" id="KAG5834952.1"/>
    </source>
</evidence>
<evidence type="ECO:0000313" key="3">
    <source>
        <dbReference type="Proteomes" id="UP001044222"/>
    </source>
</evidence>
<gene>
    <name evidence="2" type="ORF">ANANG_G00266990</name>
</gene>
<protein>
    <submittedName>
        <fullName evidence="2">Uncharacterized protein</fullName>
    </submittedName>
</protein>
<accession>A0A9D3LRE1</accession>
<dbReference type="AlphaFoldDB" id="A0A9D3LRE1"/>
<evidence type="ECO:0000256" key="1">
    <source>
        <dbReference type="SAM" id="MobiDB-lite"/>
    </source>
</evidence>
<name>A0A9D3LRE1_ANGAN</name>
<sequence length="159" mass="17994">MAEKYLPKLPVPPLSTTAYTDKKCKKRKTDEEKMSTKKKLNRARDKTRVNIGLAFQRWRELRNLKGFKSDGELAVFLLDRYCAMKTQENLRQKRTRTRKNGHGRGAKRPGPCLRRSQLLSSAAQSIQPFNCRDQLAPTSSCAGQPAVPTDCAEQPASDN</sequence>
<comment type="caution">
    <text evidence="2">The sequence shown here is derived from an EMBL/GenBank/DDBJ whole genome shotgun (WGS) entry which is preliminary data.</text>
</comment>
<reference evidence="2" key="1">
    <citation type="submission" date="2021-01" db="EMBL/GenBank/DDBJ databases">
        <title>A chromosome-scale assembly of European eel, Anguilla anguilla.</title>
        <authorList>
            <person name="Henkel C."/>
            <person name="Jong-Raadsen S.A."/>
            <person name="Dufour S."/>
            <person name="Weltzien F.-A."/>
            <person name="Palstra A.P."/>
            <person name="Pelster B."/>
            <person name="Spaink H.P."/>
            <person name="Van Den Thillart G.E."/>
            <person name="Jansen H."/>
            <person name="Zahm M."/>
            <person name="Klopp C."/>
            <person name="Cedric C."/>
            <person name="Louis A."/>
            <person name="Berthelot C."/>
            <person name="Parey E."/>
            <person name="Roest Crollius H."/>
            <person name="Montfort J."/>
            <person name="Robinson-Rechavi M."/>
            <person name="Bucao C."/>
            <person name="Bouchez O."/>
            <person name="Gislard M."/>
            <person name="Lluch J."/>
            <person name="Milhes M."/>
            <person name="Lampietro C."/>
            <person name="Lopez Roques C."/>
            <person name="Donnadieu C."/>
            <person name="Braasch I."/>
            <person name="Desvignes T."/>
            <person name="Postlethwait J."/>
            <person name="Bobe J."/>
            <person name="Guiguen Y."/>
            <person name="Dirks R."/>
        </authorList>
    </citation>
    <scope>NUCLEOTIDE SEQUENCE</scope>
    <source>
        <strain evidence="2">Tag_6206</strain>
        <tissue evidence="2">Liver</tissue>
    </source>
</reference>
<feature type="region of interest" description="Disordered" evidence="1">
    <location>
        <begin position="87"/>
        <end position="113"/>
    </location>
</feature>
<feature type="compositionally biased region" description="Basic residues" evidence="1">
    <location>
        <begin position="92"/>
        <end position="107"/>
    </location>
</feature>